<proteinExistence type="predicted"/>
<organism evidence="1 2">
    <name type="scientific">Drosophila kikkawai</name>
    <name type="common">Fruit fly</name>
    <dbReference type="NCBI Taxonomy" id="30033"/>
    <lineage>
        <taxon>Eukaryota</taxon>
        <taxon>Metazoa</taxon>
        <taxon>Ecdysozoa</taxon>
        <taxon>Arthropoda</taxon>
        <taxon>Hexapoda</taxon>
        <taxon>Insecta</taxon>
        <taxon>Pterygota</taxon>
        <taxon>Neoptera</taxon>
        <taxon>Endopterygota</taxon>
        <taxon>Diptera</taxon>
        <taxon>Brachycera</taxon>
        <taxon>Muscomorpha</taxon>
        <taxon>Ephydroidea</taxon>
        <taxon>Drosophilidae</taxon>
        <taxon>Drosophila</taxon>
        <taxon>Sophophora</taxon>
    </lineage>
</organism>
<reference evidence="2" key="2">
    <citation type="submission" date="2025-08" db="UniProtKB">
        <authorList>
            <consortium name="RefSeq"/>
        </authorList>
    </citation>
    <scope>IDENTIFICATION</scope>
    <source>
        <strain evidence="2">14028-0561.14</strain>
        <tissue evidence="2">Whole fly</tissue>
    </source>
</reference>
<accession>A0ABM4GCM6</accession>
<dbReference type="PANTHER" id="PTHR47331:SF2">
    <property type="match status" value="1"/>
</dbReference>
<reference evidence="1" key="1">
    <citation type="submission" date="2025-05" db="UniProtKB">
        <authorList>
            <consortium name="RefSeq"/>
        </authorList>
    </citation>
    <scope>NUCLEOTIDE SEQUENCE [LARGE SCALE GENOMIC DNA]</scope>
    <source>
        <strain evidence="1">14028-0561.14</strain>
    </source>
</reference>
<dbReference type="Proteomes" id="UP001652661">
    <property type="component" value="Chromosome 2R"/>
</dbReference>
<dbReference type="GeneID" id="138928080"/>
<evidence type="ECO:0000313" key="2">
    <source>
        <dbReference type="RefSeq" id="XP_070140465.1"/>
    </source>
</evidence>
<gene>
    <name evidence="2" type="primary">LOC138928080</name>
</gene>
<sequence>MLRQVLVDVDDRKFQYILWRSNPVEPVRTFELNTVTYGTETAPYLAIRSMIYLADQHSNKFKENTSNCDWGHIPTHDNPVDLLSRGCNAAELLQSIWLDGPAYLLRDQLHRPADSSGNIDPDVVQMEKRKSAFTIVTINNRLLAAALTISSHNRCILVVAWVLRFVHFARKLQPFATLSPSPQELSPALHCICWNLQAKHFSEDIGLLQKGKLTRTNLRNLNPFLQVTDGFELLKVGGRLELVNVPDTQRHPILLPSKDFFVHQYVQHIHLKNFHAGPKALVAHIRLRFCIVNARDLACRVVRSCVHCVLYRPTLEKQVMGQLPVERLTPSRPFSRCGVDFCGPINIYACI</sequence>
<protein>
    <recommendedName>
        <fullName evidence="3">Integrase zinc-binding domain-containing protein</fullName>
    </recommendedName>
</protein>
<evidence type="ECO:0008006" key="3">
    <source>
        <dbReference type="Google" id="ProtNLM"/>
    </source>
</evidence>
<evidence type="ECO:0000313" key="1">
    <source>
        <dbReference type="Proteomes" id="UP001652661"/>
    </source>
</evidence>
<dbReference type="PANTHER" id="PTHR47331">
    <property type="entry name" value="PHD-TYPE DOMAIN-CONTAINING PROTEIN"/>
    <property type="match status" value="1"/>
</dbReference>
<keyword evidence="1" id="KW-1185">Reference proteome</keyword>
<name>A0ABM4GCM6_DROKI</name>
<dbReference type="RefSeq" id="XP_070140465.1">
    <property type="nucleotide sequence ID" value="XM_070284364.1"/>
</dbReference>